<evidence type="ECO:0000256" key="1">
    <source>
        <dbReference type="ARBA" id="ARBA00001933"/>
    </source>
</evidence>
<dbReference type="CDD" id="cd00609">
    <property type="entry name" value="AAT_like"/>
    <property type="match status" value="1"/>
</dbReference>
<evidence type="ECO:0000256" key="4">
    <source>
        <dbReference type="ARBA" id="ARBA00023239"/>
    </source>
</evidence>
<accession>A0A7W6P2N6</accession>
<protein>
    <recommendedName>
        <fullName evidence="2">cysteine-S-conjugate beta-lyase</fullName>
        <ecNumber evidence="2">4.4.1.13</ecNumber>
    </recommendedName>
</protein>
<comment type="cofactor">
    <cofactor evidence="1">
        <name>pyridoxal 5'-phosphate</name>
        <dbReference type="ChEBI" id="CHEBI:597326"/>
    </cofactor>
</comment>
<dbReference type="Gene3D" id="3.40.640.10">
    <property type="entry name" value="Type I PLP-dependent aspartate aminotransferase-like (Major domain)"/>
    <property type="match status" value="1"/>
</dbReference>
<evidence type="ECO:0000313" key="7">
    <source>
        <dbReference type="EMBL" id="MBB4105634.1"/>
    </source>
</evidence>
<dbReference type="GO" id="GO:0047804">
    <property type="term" value="F:cysteine-S-conjugate beta-lyase activity"/>
    <property type="evidence" value="ECO:0007669"/>
    <property type="project" value="UniProtKB-EC"/>
</dbReference>
<dbReference type="InterPro" id="IPR027619">
    <property type="entry name" value="C-S_lyase_PatB-like"/>
</dbReference>
<dbReference type="SUPFAM" id="SSF53383">
    <property type="entry name" value="PLP-dependent transferases"/>
    <property type="match status" value="1"/>
</dbReference>
<reference evidence="7 8" key="1">
    <citation type="submission" date="2020-08" db="EMBL/GenBank/DDBJ databases">
        <title>Genomic Encyclopedia of Type Strains, Phase IV (KMG-IV): sequencing the most valuable type-strain genomes for metagenomic binning, comparative biology and taxonomic classification.</title>
        <authorList>
            <person name="Goeker M."/>
        </authorList>
    </citation>
    <scope>NUCLEOTIDE SEQUENCE [LARGE SCALE GENOMIC DNA]</scope>
    <source>
        <strain evidence="7 8">DSM 26385</strain>
    </source>
</reference>
<sequence length="399" mass="44081">MTQNHIIHPQDFLIDKAALQARRSYKWRHYPADVLPAFVADMDFRVAPAVQAAILETVEAQDYGYPLRGGDRPHLPLATVFAERMALRYGWTVPAEQVIALADLVQGINAAILAFSEPGDGVIVQVPNYPPFRESILTTGRKLVPLEMVRTQGSYGFDLETLEAVIDERTRILVLCNPQNPTGRAFSRAELEAVLVFAERHDLIVLSDEIHADLLYPGARHIPFASLSAAAAARTVTLSSATKGFNIPGLRCAVAAFGTDALLKRFHDRVPSRVLGSVNHIGIDATIAAWTEGQAWLDGVLAHLNAMRDHVAETLRRELPAVRFHLPDATYLLWLDCTDLGIEGTAHDFFLEHARLGFSPGEAFHPDGAKHVRMNFATSKPILDEILERMVKAARANQR</sequence>
<dbReference type="AlphaFoldDB" id="A0A7W6P2N6"/>
<dbReference type="InterPro" id="IPR051798">
    <property type="entry name" value="Class-II_PLP-Dep_Aminotrans"/>
</dbReference>
<comment type="similarity">
    <text evidence="5">Belongs to the class-II pyridoxal-phosphate-dependent aminotransferase family. MalY/PatB cystathionine beta-lyase subfamily.</text>
</comment>
<dbReference type="NCBIfam" id="TIGR04350">
    <property type="entry name" value="C_S_lyase_PatB"/>
    <property type="match status" value="1"/>
</dbReference>
<evidence type="ECO:0000256" key="2">
    <source>
        <dbReference type="ARBA" id="ARBA00012224"/>
    </source>
</evidence>
<evidence type="ECO:0000259" key="6">
    <source>
        <dbReference type="Pfam" id="PF00155"/>
    </source>
</evidence>
<dbReference type="RefSeq" id="WP_183795292.1">
    <property type="nucleotide sequence ID" value="NZ_JACIDU010000025.1"/>
</dbReference>
<dbReference type="InterPro" id="IPR015424">
    <property type="entry name" value="PyrdxlP-dep_Trfase"/>
</dbReference>
<gene>
    <name evidence="7" type="ORF">GGQ66_004221</name>
</gene>
<dbReference type="PANTHER" id="PTHR43525:SF2">
    <property type="entry name" value="CYSTATHIONINE BETA-LYASE-RELATED"/>
    <property type="match status" value="1"/>
</dbReference>
<proteinExistence type="inferred from homology"/>
<organism evidence="7 8">
    <name type="scientific">Allorhizobium borbori</name>
    <dbReference type="NCBI Taxonomy" id="485907"/>
    <lineage>
        <taxon>Bacteria</taxon>
        <taxon>Pseudomonadati</taxon>
        <taxon>Pseudomonadota</taxon>
        <taxon>Alphaproteobacteria</taxon>
        <taxon>Hyphomicrobiales</taxon>
        <taxon>Rhizobiaceae</taxon>
        <taxon>Rhizobium/Agrobacterium group</taxon>
        <taxon>Allorhizobium</taxon>
    </lineage>
</organism>
<dbReference type="Pfam" id="PF00155">
    <property type="entry name" value="Aminotran_1_2"/>
    <property type="match status" value="1"/>
</dbReference>
<dbReference type="GO" id="GO:0030170">
    <property type="term" value="F:pyridoxal phosphate binding"/>
    <property type="evidence" value="ECO:0007669"/>
    <property type="project" value="InterPro"/>
</dbReference>
<evidence type="ECO:0000313" key="8">
    <source>
        <dbReference type="Proteomes" id="UP000584824"/>
    </source>
</evidence>
<dbReference type="Gene3D" id="3.90.1150.10">
    <property type="entry name" value="Aspartate Aminotransferase, domain 1"/>
    <property type="match status" value="1"/>
</dbReference>
<dbReference type="InterPro" id="IPR015421">
    <property type="entry name" value="PyrdxlP-dep_Trfase_major"/>
</dbReference>
<dbReference type="InterPro" id="IPR004839">
    <property type="entry name" value="Aminotransferase_I/II_large"/>
</dbReference>
<dbReference type="EC" id="4.4.1.13" evidence="2"/>
<dbReference type="Proteomes" id="UP000584824">
    <property type="component" value="Unassembled WGS sequence"/>
</dbReference>
<evidence type="ECO:0000256" key="5">
    <source>
        <dbReference type="ARBA" id="ARBA00037974"/>
    </source>
</evidence>
<comment type="caution">
    <text evidence="7">The sequence shown here is derived from an EMBL/GenBank/DDBJ whole genome shotgun (WGS) entry which is preliminary data.</text>
</comment>
<dbReference type="InterPro" id="IPR015422">
    <property type="entry name" value="PyrdxlP-dep_Trfase_small"/>
</dbReference>
<name>A0A7W6P2N6_9HYPH</name>
<dbReference type="PANTHER" id="PTHR43525">
    <property type="entry name" value="PROTEIN MALY"/>
    <property type="match status" value="1"/>
</dbReference>
<keyword evidence="8" id="KW-1185">Reference proteome</keyword>
<feature type="domain" description="Aminotransferase class I/classII large" evidence="6">
    <location>
        <begin position="80"/>
        <end position="389"/>
    </location>
</feature>
<keyword evidence="3" id="KW-0663">Pyridoxal phosphate</keyword>
<keyword evidence="4 7" id="KW-0456">Lyase</keyword>
<dbReference type="EMBL" id="JACIDU010000025">
    <property type="protein sequence ID" value="MBB4105634.1"/>
    <property type="molecule type" value="Genomic_DNA"/>
</dbReference>
<evidence type="ECO:0000256" key="3">
    <source>
        <dbReference type="ARBA" id="ARBA00022898"/>
    </source>
</evidence>